<keyword evidence="2" id="KW-0812">Transmembrane</keyword>
<dbReference type="GO" id="GO:0009423">
    <property type="term" value="P:chorismate biosynthetic process"/>
    <property type="evidence" value="ECO:0007669"/>
    <property type="project" value="TreeGrafter"/>
</dbReference>
<dbReference type="Pfam" id="PF01300">
    <property type="entry name" value="Sua5_yciO_yrdC"/>
    <property type="match status" value="1"/>
</dbReference>
<dbReference type="NCBIfam" id="NF001310">
    <property type="entry name" value="PRK00258.1-2"/>
    <property type="match status" value="1"/>
</dbReference>
<evidence type="ECO:0000256" key="2">
    <source>
        <dbReference type="SAM" id="Phobius"/>
    </source>
</evidence>
<dbReference type="AlphaFoldDB" id="A0A6G0VY41"/>
<dbReference type="GO" id="GO:0004764">
    <property type="term" value="F:shikimate 3-dehydrogenase (NADP+) activity"/>
    <property type="evidence" value="ECO:0007669"/>
    <property type="project" value="InterPro"/>
</dbReference>
<dbReference type="SUPFAM" id="SSF51735">
    <property type="entry name" value="NAD(P)-binding Rossmann-fold domains"/>
    <property type="match status" value="1"/>
</dbReference>
<sequence>MFGLGCDPDSKIAVDKLLNLKKRNIKKGFILVAAYYNQIKKYIDETKISVNQKKNMFHYWPGHFTFLVPSSSLTPYWLTGKSNNIAVRISNHLSIVKLCNTFGKPLISTSANFSNMPPCLTRESVLKNFGKDFPLFNGANVTSPFKKEAYFLSNKLSKRAQIAKSVNTLKKIDNKCILGDNTDGVGLLSDLNRLKFIKKNFSILILGAGGAVQGVLLSILSLGCSVYILNRTVSNAISVVNQFKQYGNIKIFEKNDLKNNFFDLVINGLSRNVQYKNNLIPLSLLSSKTFFYDMNYGLENTPFLNWCMKINAKYVADGIGMLVFQAAHSFLEWH</sequence>
<evidence type="ECO:0000259" key="3">
    <source>
        <dbReference type="PROSITE" id="PS51163"/>
    </source>
</evidence>
<dbReference type="OrthoDB" id="3648309at2759"/>
<keyword evidence="2" id="KW-0472">Membrane</keyword>
<gene>
    <name evidence="4" type="ORF">FWK35_00027297</name>
</gene>
<dbReference type="GO" id="GO:0019632">
    <property type="term" value="P:shikimate metabolic process"/>
    <property type="evidence" value="ECO:0007669"/>
    <property type="project" value="TreeGrafter"/>
</dbReference>
<dbReference type="CDD" id="cd01065">
    <property type="entry name" value="NAD_bind_Shikimate_DH"/>
    <property type="match status" value="1"/>
</dbReference>
<dbReference type="InterPro" id="IPR046346">
    <property type="entry name" value="Aminoacid_DH-like_N_sf"/>
</dbReference>
<evidence type="ECO:0000313" key="4">
    <source>
        <dbReference type="EMBL" id="KAF0712202.1"/>
    </source>
</evidence>
<protein>
    <recommendedName>
        <fullName evidence="1">Threonylcarbamoyl-AMP synthase</fullName>
    </recommendedName>
</protein>
<feature type="domain" description="YrdC-like" evidence="3">
    <location>
        <begin position="1"/>
        <end position="168"/>
    </location>
</feature>
<dbReference type="GO" id="GO:0003725">
    <property type="term" value="F:double-stranded RNA binding"/>
    <property type="evidence" value="ECO:0007669"/>
    <property type="project" value="InterPro"/>
</dbReference>
<dbReference type="InterPro" id="IPR022893">
    <property type="entry name" value="Shikimate_DH_fam"/>
</dbReference>
<dbReference type="PANTHER" id="PTHR21089">
    <property type="entry name" value="SHIKIMATE DEHYDROGENASE"/>
    <property type="match status" value="1"/>
</dbReference>
<feature type="transmembrane region" description="Helical" evidence="2">
    <location>
        <begin position="203"/>
        <end position="229"/>
    </location>
</feature>
<proteinExistence type="predicted"/>
<keyword evidence="2" id="KW-1133">Transmembrane helix</keyword>
<feature type="non-terminal residue" evidence="4">
    <location>
        <position position="334"/>
    </location>
</feature>
<accession>A0A6G0VY41</accession>
<dbReference type="GO" id="GO:0005829">
    <property type="term" value="C:cytosol"/>
    <property type="evidence" value="ECO:0007669"/>
    <property type="project" value="TreeGrafter"/>
</dbReference>
<dbReference type="Gene3D" id="3.40.50.720">
    <property type="entry name" value="NAD(P)-binding Rossmann-like Domain"/>
    <property type="match status" value="1"/>
</dbReference>
<dbReference type="InterPro" id="IPR017945">
    <property type="entry name" value="DHBP_synth_RibB-like_a/b_dom"/>
</dbReference>
<dbReference type="InterPro" id="IPR006070">
    <property type="entry name" value="Sua5-like_dom"/>
</dbReference>
<evidence type="ECO:0000313" key="5">
    <source>
        <dbReference type="Proteomes" id="UP000478052"/>
    </source>
</evidence>
<dbReference type="Gene3D" id="3.90.870.10">
    <property type="entry name" value="DHBP synthase"/>
    <property type="match status" value="1"/>
</dbReference>
<dbReference type="PANTHER" id="PTHR21089:SF1">
    <property type="entry name" value="BIFUNCTIONAL 3-DEHYDROQUINATE DEHYDRATASE_SHIKIMATE DEHYDROGENASE, CHLOROPLASTIC"/>
    <property type="match status" value="1"/>
</dbReference>
<dbReference type="SUPFAM" id="SSF53223">
    <property type="entry name" value="Aminoacid dehydrogenase-like, N-terminal domain"/>
    <property type="match status" value="1"/>
</dbReference>
<dbReference type="SUPFAM" id="SSF55821">
    <property type="entry name" value="YrdC/RibB"/>
    <property type="match status" value="1"/>
</dbReference>
<dbReference type="InterPro" id="IPR036291">
    <property type="entry name" value="NAD(P)-bd_dom_sf"/>
</dbReference>
<dbReference type="EMBL" id="VUJU01011023">
    <property type="protein sequence ID" value="KAF0712202.1"/>
    <property type="molecule type" value="Genomic_DNA"/>
</dbReference>
<reference evidence="4 5" key="1">
    <citation type="submission" date="2019-08" db="EMBL/GenBank/DDBJ databases">
        <title>Whole genome of Aphis craccivora.</title>
        <authorList>
            <person name="Voronova N.V."/>
            <person name="Shulinski R.S."/>
            <person name="Bandarenka Y.V."/>
            <person name="Zhorov D.G."/>
            <person name="Warner D."/>
        </authorList>
    </citation>
    <scope>NUCLEOTIDE SEQUENCE [LARGE SCALE GENOMIC DNA]</scope>
    <source>
        <strain evidence="4">180601</strain>
        <tissue evidence="4">Whole Body</tissue>
    </source>
</reference>
<comment type="caution">
    <text evidence="4">The sequence shown here is derived from an EMBL/GenBank/DDBJ whole genome shotgun (WGS) entry which is preliminary data.</text>
</comment>
<evidence type="ECO:0000256" key="1">
    <source>
        <dbReference type="ARBA" id="ARBA00015492"/>
    </source>
</evidence>
<organism evidence="4 5">
    <name type="scientific">Aphis craccivora</name>
    <name type="common">Cowpea aphid</name>
    <dbReference type="NCBI Taxonomy" id="307492"/>
    <lineage>
        <taxon>Eukaryota</taxon>
        <taxon>Metazoa</taxon>
        <taxon>Ecdysozoa</taxon>
        <taxon>Arthropoda</taxon>
        <taxon>Hexapoda</taxon>
        <taxon>Insecta</taxon>
        <taxon>Pterygota</taxon>
        <taxon>Neoptera</taxon>
        <taxon>Paraneoptera</taxon>
        <taxon>Hemiptera</taxon>
        <taxon>Sternorrhyncha</taxon>
        <taxon>Aphidomorpha</taxon>
        <taxon>Aphidoidea</taxon>
        <taxon>Aphididae</taxon>
        <taxon>Aphidini</taxon>
        <taxon>Aphis</taxon>
        <taxon>Aphis</taxon>
    </lineage>
</organism>
<name>A0A6G0VY41_APHCR</name>
<keyword evidence="5" id="KW-1185">Reference proteome</keyword>
<dbReference type="GO" id="GO:0050661">
    <property type="term" value="F:NADP binding"/>
    <property type="evidence" value="ECO:0007669"/>
    <property type="project" value="TreeGrafter"/>
</dbReference>
<dbReference type="Proteomes" id="UP000478052">
    <property type="component" value="Unassembled WGS sequence"/>
</dbReference>
<dbReference type="PROSITE" id="PS51163">
    <property type="entry name" value="YRDC"/>
    <property type="match status" value="1"/>
</dbReference>